<sequence>AYLVKSDESLTNKQIRDFLKQQLPEYMLPSVFVTLDTIPLTPNGKIDKKALPIPDGMAQETTYIAPRTTIELQLTQIWSSVINITPVGVQDNFFELGGHSLLAVSLMSQIQKHFQVNLPLATLFQSPTIEQLAHLLNSSTNSLLRSALVPIKSNGNQPPLFCIHPGGGNVLCYQHLASYLSSEQPFYGLQSVGLNPQNEPHTSIEQMATYYIQELQTIQPHGPYFLSGWSSGGLVAFEMAQQLSRQGEQIALLALLDSYSSMTAQAQEPKDDLAQLVELVVELLKEDSDLYLEQMREFSYEEQLIYVIEQAKQKNLIPDDFDLAEAHSFLKVNKLNDQAADNYQAQYYPGSIVLFQASETDASFKSTWNELVEHIETYVVPGNHQNMVKPPHVQTLAQKLQKSLEQAQTNQ</sequence>
<protein>
    <submittedName>
        <fullName evidence="4">Non-ribosomal peptide synthetase</fullName>
    </submittedName>
</protein>
<dbReference type="PANTHER" id="PTHR44845:SF6">
    <property type="entry name" value="BETA-ALANINE-ACTIVATING ENZYME"/>
    <property type="match status" value="1"/>
</dbReference>
<dbReference type="InterPro" id="IPR045851">
    <property type="entry name" value="AMP-bd_C_sf"/>
</dbReference>
<feature type="non-terminal residue" evidence="4">
    <location>
        <position position="1"/>
    </location>
</feature>
<dbReference type="InterPro" id="IPR020806">
    <property type="entry name" value="PKS_PP-bd"/>
</dbReference>
<comment type="caution">
    <text evidence="4">The sequence shown here is derived from an EMBL/GenBank/DDBJ whole genome shotgun (WGS) entry which is preliminary data.</text>
</comment>
<gene>
    <name evidence="4" type="ORF">H6F99_26045</name>
</gene>
<evidence type="ECO:0000313" key="5">
    <source>
        <dbReference type="Proteomes" id="UP000606721"/>
    </source>
</evidence>
<dbReference type="InterPro" id="IPR009081">
    <property type="entry name" value="PP-bd_ACP"/>
</dbReference>
<dbReference type="PANTHER" id="PTHR44845">
    <property type="entry name" value="CARRIER DOMAIN-CONTAINING PROTEIN"/>
    <property type="match status" value="1"/>
</dbReference>
<dbReference type="Gene3D" id="1.10.1200.10">
    <property type="entry name" value="ACP-like"/>
    <property type="match status" value="1"/>
</dbReference>
<keyword evidence="5" id="KW-1185">Reference proteome</keyword>
<evidence type="ECO:0000259" key="3">
    <source>
        <dbReference type="PROSITE" id="PS50075"/>
    </source>
</evidence>
<name>A0ABR8C399_APHFL</name>
<reference evidence="4 5" key="1">
    <citation type="journal article" date="2020" name="ISME J.">
        <title>Comparative genomics reveals insights into cyanobacterial evolution and habitat adaptation.</title>
        <authorList>
            <person name="Chen M.Y."/>
            <person name="Teng W.K."/>
            <person name="Zhao L."/>
            <person name="Hu C.X."/>
            <person name="Zhou Y.K."/>
            <person name="Han B.P."/>
            <person name="Song L.R."/>
            <person name="Shu W.S."/>
        </authorList>
    </citation>
    <scope>NUCLEOTIDE SEQUENCE [LARGE SCALE GENOMIC DNA]</scope>
    <source>
        <strain evidence="4 5">FACHB-1040</strain>
    </source>
</reference>
<dbReference type="SUPFAM" id="SSF53474">
    <property type="entry name" value="alpha/beta-Hydrolases"/>
    <property type="match status" value="1"/>
</dbReference>
<dbReference type="InterPro" id="IPR029058">
    <property type="entry name" value="AB_hydrolase_fold"/>
</dbReference>
<dbReference type="Pfam" id="PF00550">
    <property type="entry name" value="PP-binding"/>
    <property type="match status" value="1"/>
</dbReference>
<proteinExistence type="predicted"/>
<dbReference type="SMART" id="SM00823">
    <property type="entry name" value="PKS_PP"/>
    <property type="match status" value="1"/>
</dbReference>
<keyword evidence="2" id="KW-0597">Phosphoprotein</keyword>
<evidence type="ECO:0000256" key="2">
    <source>
        <dbReference type="ARBA" id="ARBA00022553"/>
    </source>
</evidence>
<organism evidence="4 5">
    <name type="scientific">Aphanizomenon flos-aquae FACHB-1040</name>
    <dbReference type="NCBI Taxonomy" id="2692887"/>
    <lineage>
        <taxon>Bacteria</taxon>
        <taxon>Bacillati</taxon>
        <taxon>Cyanobacteriota</taxon>
        <taxon>Cyanophyceae</taxon>
        <taxon>Nostocales</taxon>
        <taxon>Aphanizomenonaceae</taxon>
        <taxon>Aphanizomenon</taxon>
    </lineage>
</organism>
<dbReference type="InterPro" id="IPR036736">
    <property type="entry name" value="ACP-like_sf"/>
</dbReference>
<dbReference type="Pfam" id="PF00975">
    <property type="entry name" value="Thioesterase"/>
    <property type="match status" value="1"/>
</dbReference>
<dbReference type="PROSITE" id="PS50075">
    <property type="entry name" value="CARRIER"/>
    <property type="match status" value="1"/>
</dbReference>
<accession>A0ABR8C399</accession>
<evidence type="ECO:0000313" key="4">
    <source>
        <dbReference type="EMBL" id="MBD2281593.1"/>
    </source>
</evidence>
<dbReference type="SUPFAM" id="SSF56801">
    <property type="entry name" value="Acetyl-CoA synthetase-like"/>
    <property type="match status" value="1"/>
</dbReference>
<evidence type="ECO:0000256" key="1">
    <source>
        <dbReference type="ARBA" id="ARBA00022450"/>
    </source>
</evidence>
<feature type="domain" description="Carrier" evidence="3">
    <location>
        <begin position="65"/>
        <end position="140"/>
    </location>
</feature>
<dbReference type="RefSeq" id="WP_242032444.1">
    <property type="nucleotide sequence ID" value="NZ_JACJQT010000148.1"/>
</dbReference>
<keyword evidence="1" id="KW-0596">Phosphopantetheine</keyword>
<dbReference type="SUPFAM" id="SSF47336">
    <property type="entry name" value="ACP-like"/>
    <property type="match status" value="1"/>
</dbReference>
<dbReference type="Gene3D" id="3.30.300.30">
    <property type="match status" value="1"/>
</dbReference>
<dbReference type="InterPro" id="IPR001031">
    <property type="entry name" value="Thioesterase"/>
</dbReference>
<dbReference type="Proteomes" id="UP000606721">
    <property type="component" value="Unassembled WGS sequence"/>
</dbReference>
<dbReference type="EMBL" id="JACJQT010000148">
    <property type="protein sequence ID" value="MBD2281593.1"/>
    <property type="molecule type" value="Genomic_DNA"/>
</dbReference>
<dbReference type="Gene3D" id="3.40.50.1820">
    <property type="entry name" value="alpha/beta hydrolase"/>
    <property type="match status" value="1"/>
</dbReference>